<dbReference type="EMBL" id="LN899820">
    <property type="protein sequence ID" value="CUV57018.1"/>
    <property type="molecule type" value="Genomic_DNA"/>
</dbReference>
<name>A0A0S4WZG7_RALSL</name>
<evidence type="ECO:0000313" key="2">
    <source>
        <dbReference type="EMBL" id="CUV57018.1"/>
    </source>
</evidence>
<proteinExistence type="predicted"/>
<accession>A0A0S4WZG7</accession>
<evidence type="ECO:0000256" key="1">
    <source>
        <dbReference type="SAM" id="MobiDB-lite"/>
    </source>
</evidence>
<protein>
    <submittedName>
        <fullName evidence="2">Uncharacterized protein</fullName>
    </submittedName>
</protein>
<gene>
    <name evidence="2" type="ORF">RUN215_v1_1070023</name>
</gene>
<sequence>MPVGFTQWGEPHSLRARIEGASLGKLTESLPLAPKSTGNIDERRERKSDQQDGGQRARLAGHA</sequence>
<feature type="region of interest" description="Disordered" evidence="1">
    <location>
        <begin position="25"/>
        <end position="63"/>
    </location>
</feature>
<feature type="compositionally biased region" description="Basic and acidic residues" evidence="1">
    <location>
        <begin position="40"/>
        <end position="50"/>
    </location>
</feature>
<dbReference type="AlphaFoldDB" id="A0A0S4WZG7"/>
<organism evidence="2">
    <name type="scientific">Ralstonia solanacearum</name>
    <name type="common">Pseudomonas solanacearum</name>
    <dbReference type="NCBI Taxonomy" id="305"/>
    <lineage>
        <taxon>Bacteria</taxon>
        <taxon>Pseudomonadati</taxon>
        <taxon>Pseudomonadota</taxon>
        <taxon>Betaproteobacteria</taxon>
        <taxon>Burkholderiales</taxon>
        <taxon>Burkholderiaceae</taxon>
        <taxon>Ralstonia</taxon>
        <taxon>Ralstonia solanacearum species complex</taxon>
    </lineage>
</organism>
<reference evidence="2" key="1">
    <citation type="submission" date="2015-10" db="EMBL/GenBank/DDBJ databases">
        <authorList>
            <person name="Gilbert D.G."/>
        </authorList>
    </citation>
    <scope>NUCLEOTIDE SEQUENCE</scope>
    <source>
        <strain evidence="2">Phyl III-seqv23</strain>
    </source>
</reference>